<evidence type="ECO:0000259" key="6">
    <source>
        <dbReference type="PROSITE" id="PS51746"/>
    </source>
</evidence>
<comment type="similarity">
    <text evidence="4">Belongs to the PP2C family.</text>
</comment>
<evidence type="ECO:0000313" key="7">
    <source>
        <dbReference type="EMBL" id="CAG6531469.1"/>
    </source>
</evidence>
<accession>A0A8D8HAX7</accession>
<dbReference type="AlphaFoldDB" id="A0A8D8HAX7"/>
<dbReference type="CDD" id="cd00143">
    <property type="entry name" value="PP2Cc"/>
    <property type="match status" value="1"/>
</dbReference>
<keyword evidence="1" id="KW-0479">Metal-binding</keyword>
<name>A0A8D8HAX7_CULPI</name>
<evidence type="ECO:0000256" key="4">
    <source>
        <dbReference type="RuleBase" id="RU003465"/>
    </source>
</evidence>
<dbReference type="PROSITE" id="PS01032">
    <property type="entry name" value="PPM_1"/>
    <property type="match status" value="1"/>
</dbReference>
<protein>
    <submittedName>
        <fullName evidence="7">Protein phosphatase 1E</fullName>
    </submittedName>
</protein>
<evidence type="ECO:0000256" key="1">
    <source>
        <dbReference type="ARBA" id="ARBA00022723"/>
    </source>
</evidence>
<dbReference type="GO" id="GO:0046872">
    <property type="term" value="F:metal ion binding"/>
    <property type="evidence" value="ECO:0007669"/>
    <property type="project" value="UniProtKB-KW"/>
</dbReference>
<dbReference type="InterPro" id="IPR001932">
    <property type="entry name" value="PPM-type_phosphatase-like_dom"/>
</dbReference>
<dbReference type="EMBL" id="HBUE01311076">
    <property type="protein sequence ID" value="CAG6583325.1"/>
    <property type="molecule type" value="Transcribed_RNA"/>
</dbReference>
<dbReference type="PANTHER" id="PTHR13832">
    <property type="entry name" value="PROTEIN PHOSPHATASE 2C"/>
    <property type="match status" value="1"/>
</dbReference>
<dbReference type="Pfam" id="PF00481">
    <property type="entry name" value="PP2C"/>
    <property type="match status" value="1"/>
</dbReference>
<feature type="region of interest" description="Disordered" evidence="5">
    <location>
        <begin position="600"/>
        <end position="667"/>
    </location>
</feature>
<feature type="compositionally biased region" description="Basic and acidic residues" evidence="5">
    <location>
        <begin position="630"/>
        <end position="640"/>
    </location>
</feature>
<dbReference type="EMBL" id="HBUE01204819">
    <property type="protein sequence ID" value="CAG6531469.1"/>
    <property type="molecule type" value="Transcribed_RNA"/>
</dbReference>
<evidence type="ECO:0000256" key="2">
    <source>
        <dbReference type="ARBA" id="ARBA00022801"/>
    </source>
</evidence>
<proteinExistence type="inferred from homology"/>
<dbReference type="GO" id="GO:0004722">
    <property type="term" value="F:protein serine/threonine phosphatase activity"/>
    <property type="evidence" value="ECO:0007669"/>
    <property type="project" value="InterPro"/>
</dbReference>
<organism evidence="7">
    <name type="scientific">Culex pipiens</name>
    <name type="common">House mosquito</name>
    <dbReference type="NCBI Taxonomy" id="7175"/>
    <lineage>
        <taxon>Eukaryota</taxon>
        <taxon>Metazoa</taxon>
        <taxon>Ecdysozoa</taxon>
        <taxon>Arthropoda</taxon>
        <taxon>Hexapoda</taxon>
        <taxon>Insecta</taxon>
        <taxon>Pterygota</taxon>
        <taxon>Neoptera</taxon>
        <taxon>Endopterygota</taxon>
        <taxon>Diptera</taxon>
        <taxon>Nematocera</taxon>
        <taxon>Culicoidea</taxon>
        <taxon>Culicidae</taxon>
        <taxon>Culicinae</taxon>
        <taxon>Culicini</taxon>
        <taxon>Culex</taxon>
        <taxon>Culex</taxon>
    </lineage>
</organism>
<sequence>MDSFDPEDHRQFLEYFKAHVDPNDQLPVKVPGYNLTEEEIIGEVVNWAQSYLLQMKCPEVLLAPIINEVLLETKKSYQKIPKQCGFDGYSYNPLKLSIIVIGHINTICDRLMDNAELNKILPDNSEVTNIPRHSVKAIKNTRRKMEDRHICIRDFHGMFGVKDSEPTSFYGVFDGHGGQDAAIYTSAHLCYNIAKSSKYPHNIEAAMREAFLKTDDAFIDKSDKHAMYSGTTAVVFIYRANEKKLFAGWVGDSQALLAAEGKVCQIVSPHTPSVESERIRIEKMGGVIMNWDGSYRVNGQLAISRAIGDASHKPFISSEPDISSISLDGEEDFLIIASDGLWEGLSEDSIAILVYREIVKNPGCAASIADKIIESARKLTSDNITVIVVFFKDPYLIAKSTWLNKMETAYDTNAENNVCEIETSHFKTYDTNHEYTNPEVVKDSFLEDENKVANPMDLLNSNINADFKIDQTTSDLLETKHRFDDDFGPETDVDAVDDANVAKTPNMLLEDHAFSSEVSNGVKPFSLENKIIEHLSGQHKEFLSNTNPFNDDQFDEYNGQQQSVKDELMDETGVAKCEIDSELVVDNKIIDALESLGITNGEKQTHDDEDKPLDSGLVNDSSSEAAGYTEKVDNSHEKYYTKMQNEDPFDNNSPITCDKQAVEEQGE</sequence>
<dbReference type="InterPro" id="IPR000222">
    <property type="entry name" value="PP2C_BS"/>
</dbReference>
<dbReference type="SMART" id="SM00332">
    <property type="entry name" value="PP2Cc"/>
    <property type="match status" value="1"/>
</dbReference>
<dbReference type="Gene3D" id="3.60.40.10">
    <property type="entry name" value="PPM-type phosphatase domain"/>
    <property type="match status" value="1"/>
</dbReference>
<dbReference type="PANTHER" id="PTHR13832:SF818">
    <property type="entry name" value="SD03870P"/>
    <property type="match status" value="1"/>
</dbReference>
<dbReference type="InterPro" id="IPR015655">
    <property type="entry name" value="PP2C"/>
</dbReference>
<keyword evidence="2 4" id="KW-0378">Hydrolase</keyword>
<dbReference type="SMART" id="SM00331">
    <property type="entry name" value="PP2C_SIG"/>
    <property type="match status" value="1"/>
</dbReference>
<feature type="compositionally biased region" description="Basic and acidic residues" evidence="5">
    <location>
        <begin position="603"/>
        <end position="613"/>
    </location>
</feature>
<evidence type="ECO:0000256" key="3">
    <source>
        <dbReference type="ARBA" id="ARBA00022912"/>
    </source>
</evidence>
<reference evidence="7" key="1">
    <citation type="submission" date="2021-05" db="EMBL/GenBank/DDBJ databases">
        <authorList>
            <person name="Alioto T."/>
            <person name="Alioto T."/>
            <person name="Gomez Garrido J."/>
        </authorList>
    </citation>
    <scope>NUCLEOTIDE SEQUENCE</scope>
</reference>
<dbReference type="PROSITE" id="PS51746">
    <property type="entry name" value="PPM_2"/>
    <property type="match status" value="1"/>
</dbReference>
<evidence type="ECO:0000256" key="5">
    <source>
        <dbReference type="SAM" id="MobiDB-lite"/>
    </source>
</evidence>
<dbReference type="InterPro" id="IPR036457">
    <property type="entry name" value="PPM-type-like_dom_sf"/>
</dbReference>
<keyword evidence="3 4" id="KW-0904">Protein phosphatase</keyword>
<dbReference type="SUPFAM" id="SSF81606">
    <property type="entry name" value="PP2C-like"/>
    <property type="match status" value="1"/>
</dbReference>
<feature type="domain" description="PPM-type phosphatase" evidence="6">
    <location>
        <begin position="132"/>
        <end position="391"/>
    </location>
</feature>